<dbReference type="InterPro" id="IPR007872">
    <property type="entry name" value="DPH_MB_dom"/>
</dbReference>
<dbReference type="PANTHER" id="PTHR45255:SF1">
    <property type="entry name" value="DNAJ HOMOLOG SUBFAMILY C MEMBER 24"/>
    <property type="match status" value="1"/>
</dbReference>
<sequence>MNAYKVLDVAPDASLKAIKSSYIGLALKLHPDKQPPTQNSSEAAAISIRFQQVAEAWEILQDPTKRREHDAYLSNLGRLGPVQDSIDVQAMEYDEGHDVFYSPCRCGGRFEISVSELQGEEEIEAIECSQCSLFVGLNCESSE</sequence>
<dbReference type="Gene3D" id="1.10.287.110">
    <property type="entry name" value="DnaJ domain"/>
    <property type="match status" value="1"/>
</dbReference>
<keyword evidence="5" id="KW-0862">Zinc</keyword>
<dbReference type="Pfam" id="PF05207">
    <property type="entry name" value="Zn_ribbon_CSL"/>
    <property type="match status" value="1"/>
</dbReference>
<dbReference type="Gene3D" id="3.10.660.10">
    <property type="entry name" value="DPH Zinc finger"/>
    <property type="match status" value="1"/>
</dbReference>
<dbReference type="Proteomes" id="UP001648503">
    <property type="component" value="Unassembled WGS sequence"/>
</dbReference>
<keyword evidence="4" id="KW-0479">Metal-binding</keyword>
<evidence type="ECO:0000256" key="3">
    <source>
        <dbReference type="ARBA" id="ARBA00021797"/>
    </source>
</evidence>
<comment type="similarity">
    <text evidence="2">Belongs to the DPH4 family.</text>
</comment>
<feature type="domain" description="J" evidence="7">
    <location>
        <begin position="2"/>
        <end position="73"/>
    </location>
</feature>
<dbReference type="CDD" id="cd06257">
    <property type="entry name" value="DnaJ"/>
    <property type="match status" value="1"/>
</dbReference>
<dbReference type="InterPro" id="IPR036671">
    <property type="entry name" value="DPH_MB_sf"/>
</dbReference>
<dbReference type="SMART" id="SM00271">
    <property type="entry name" value="DnaJ"/>
    <property type="match status" value="1"/>
</dbReference>
<evidence type="ECO:0000256" key="6">
    <source>
        <dbReference type="ARBA" id="ARBA00023004"/>
    </source>
</evidence>
<keyword evidence="6" id="KW-0408">Iron</keyword>
<protein>
    <recommendedName>
        <fullName evidence="3">Diphthamide biosynthesis protein 4</fullName>
    </recommendedName>
</protein>
<organism evidence="9 10">
    <name type="scientific">Batrachochytrium salamandrivorans</name>
    <dbReference type="NCBI Taxonomy" id="1357716"/>
    <lineage>
        <taxon>Eukaryota</taxon>
        <taxon>Fungi</taxon>
        <taxon>Fungi incertae sedis</taxon>
        <taxon>Chytridiomycota</taxon>
        <taxon>Chytridiomycota incertae sedis</taxon>
        <taxon>Chytridiomycetes</taxon>
        <taxon>Rhizophydiales</taxon>
        <taxon>Rhizophydiales incertae sedis</taxon>
        <taxon>Batrachochytrium</taxon>
    </lineage>
</organism>
<dbReference type="InterPro" id="IPR036869">
    <property type="entry name" value="J_dom_sf"/>
</dbReference>
<evidence type="ECO:0000259" key="8">
    <source>
        <dbReference type="PROSITE" id="PS51074"/>
    </source>
</evidence>
<evidence type="ECO:0000259" key="7">
    <source>
        <dbReference type="PROSITE" id="PS50076"/>
    </source>
</evidence>
<evidence type="ECO:0000256" key="4">
    <source>
        <dbReference type="ARBA" id="ARBA00022723"/>
    </source>
</evidence>
<proteinExistence type="inferred from homology"/>
<dbReference type="SUPFAM" id="SSF46565">
    <property type="entry name" value="Chaperone J-domain"/>
    <property type="match status" value="1"/>
</dbReference>
<dbReference type="PROSITE" id="PS50076">
    <property type="entry name" value="DNAJ_2"/>
    <property type="match status" value="1"/>
</dbReference>
<dbReference type="PANTHER" id="PTHR45255">
    <property type="entry name" value="DNAJ HOMOLOG SUBFAMILY C MEMBER 24"/>
    <property type="match status" value="1"/>
</dbReference>
<evidence type="ECO:0000313" key="9">
    <source>
        <dbReference type="EMBL" id="KAH6600667.1"/>
    </source>
</evidence>
<dbReference type="InterPro" id="IPR001623">
    <property type="entry name" value="DnaJ_domain"/>
</dbReference>
<reference evidence="9 10" key="1">
    <citation type="submission" date="2021-02" db="EMBL/GenBank/DDBJ databases">
        <title>Variation within the Batrachochytrium salamandrivorans European outbreak.</title>
        <authorList>
            <person name="Kelly M."/>
            <person name="Pasmans F."/>
            <person name="Shea T.P."/>
            <person name="Munoz J.F."/>
            <person name="Carranza S."/>
            <person name="Cuomo C.A."/>
            <person name="Martel A."/>
        </authorList>
    </citation>
    <scope>NUCLEOTIDE SEQUENCE [LARGE SCALE GENOMIC DNA]</scope>
    <source>
        <strain evidence="9 10">AMFP18/2</strain>
    </source>
</reference>
<comment type="caution">
    <text evidence="9">The sequence shown here is derived from an EMBL/GenBank/DDBJ whole genome shotgun (WGS) entry which is preliminary data.</text>
</comment>
<evidence type="ECO:0000256" key="1">
    <source>
        <dbReference type="ARBA" id="ARBA00003474"/>
    </source>
</evidence>
<dbReference type="Pfam" id="PF00226">
    <property type="entry name" value="DnaJ"/>
    <property type="match status" value="1"/>
</dbReference>
<gene>
    <name evidence="9" type="ORF">BASA50_002049</name>
</gene>
<keyword evidence="10" id="KW-1185">Reference proteome</keyword>
<dbReference type="PROSITE" id="PS51074">
    <property type="entry name" value="DPH_MB"/>
    <property type="match status" value="1"/>
</dbReference>
<evidence type="ECO:0000256" key="5">
    <source>
        <dbReference type="ARBA" id="ARBA00022833"/>
    </source>
</evidence>
<name>A0ABQ8FQ82_9FUNG</name>
<accession>A0ABQ8FQ82</accession>
<dbReference type="EMBL" id="JAFCIX010000028">
    <property type="protein sequence ID" value="KAH6600667.1"/>
    <property type="molecule type" value="Genomic_DNA"/>
</dbReference>
<evidence type="ECO:0000313" key="10">
    <source>
        <dbReference type="Proteomes" id="UP001648503"/>
    </source>
</evidence>
<dbReference type="PRINTS" id="PR00625">
    <property type="entry name" value="JDOMAIN"/>
</dbReference>
<evidence type="ECO:0000256" key="2">
    <source>
        <dbReference type="ARBA" id="ARBA00006169"/>
    </source>
</evidence>
<feature type="domain" description="DPH-type MB" evidence="8">
    <location>
        <begin position="82"/>
        <end position="140"/>
    </location>
</feature>
<comment type="function">
    <text evidence="1">Required for the first step of diphthamide biosynthesis, the transfer of 3-amino-3-carboxypropyl from S-adenosyl-L-methionine to a histidine residue. Diphthamide is a post-translational modification of histidine which occurs in elongation factor 2.</text>
</comment>